<comment type="caution">
    <text evidence="5">The sequence shown here is derived from an EMBL/GenBank/DDBJ whole genome shotgun (WGS) entry which is preliminary data.</text>
</comment>
<dbReference type="EC" id="4.2.1.47" evidence="5"/>
<feature type="transmembrane region" description="Helical" evidence="3">
    <location>
        <begin position="375"/>
        <end position="391"/>
    </location>
</feature>
<dbReference type="Gene3D" id="3.90.25.10">
    <property type="entry name" value="UDP-galactose 4-epimerase, domain 1"/>
    <property type="match status" value="1"/>
</dbReference>
<keyword evidence="2" id="KW-0175">Coiled coil</keyword>
<protein>
    <submittedName>
        <fullName evidence="5">GDP-mannose 4,6-dehydratase</fullName>
        <ecNumber evidence="5">4.2.1.47</ecNumber>
    </submittedName>
</protein>
<reference evidence="5 6" key="1">
    <citation type="submission" date="2022-03" db="EMBL/GenBank/DDBJ databases">
        <authorList>
            <person name="Jo J.-H."/>
            <person name="Im W.-T."/>
        </authorList>
    </citation>
    <scope>NUCLEOTIDE SEQUENCE [LARGE SCALE GENOMIC DNA]</scope>
    <source>
        <strain evidence="5 6">MA9</strain>
    </source>
</reference>
<gene>
    <name evidence="5" type="ORF">LZ480_04075</name>
</gene>
<dbReference type="InterPro" id="IPR036291">
    <property type="entry name" value="NAD(P)-bd_dom_sf"/>
</dbReference>
<dbReference type="Proteomes" id="UP001316087">
    <property type="component" value="Unassembled WGS sequence"/>
</dbReference>
<dbReference type="SUPFAM" id="SSF51735">
    <property type="entry name" value="NAD(P)-binding Rossmann-fold domains"/>
    <property type="match status" value="1"/>
</dbReference>
<dbReference type="Gene3D" id="3.30.450.40">
    <property type="match status" value="1"/>
</dbReference>
<evidence type="ECO:0000256" key="1">
    <source>
        <dbReference type="ARBA" id="ARBA00007637"/>
    </source>
</evidence>
<keyword evidence="6" id="KW-1185">Reference proteome</keyword>
<dbReference type="InterPro" id="IPR029016">
    <property type="entry name" value="GAF-like_dom_sf"/>
</dbReference>
<feature type="transmembrane region" description="Helical" evidence="3">
    <location>
        <begin position="406"/>
        <end position="424"/>
    </location>
</feature>
<keyword evidence="3" id="KW-1133">Transmembrane helix</keyword>
<evidence type="ECO:0000313" key="6">
    <source>
        <dbReference type="Proteomes" id="UP001316087"/>
    </source>
</evidence>
<keyword evidence="3" id="KW-0812">Transmembrane</keyword>
<dbReference type="RefSeq" id="WP_241368102.1">
    <property type="nucleotide sequence ID" value="NZ_JAKZFC010000001.1"/>
</dbReference>
<evidence type="ECO:0000256" key="3">
    <source>
        <dbReference type="SAM" id="Phobius"/>
    </source>
</evidence>
<organism evidence="5 6">
    <name type="scientific">Solibacillus palustris</name>
    <dbReference type="NCBI Taxonomy" id="2908203"/>
    <lineage>
        <taxon>Bacteria</taxon>
        <taxon>Bacillati</taxon>
        <taxon>Bacillota</taxon>
        <taxon>Bacilli</taxon>
        <taxon>Bacillales</taxon>
        <taxon>Caryophanaceae</taxon>
        <taxon>Solibacillus</taxon>
    </lineage>
</organism>
<dbReference type="GO" id="GO:0008446">
    <property type="term" value="F:GDP-mannose 4,6-dehydratase activity"/>
    <property type="evidence" value="ECO:0007669"/>
    <property type="project" value="UniProtKB-EC"/>
</dbReference>
<keyword evidence="3" id="KW-0472">Membrane</keyword>
<dbReference type="EMBL" id="JAKZFC010000001">
    <property type="protein sequence ID" value="MCH7321060.1"/>
    <property type="molecule type" value="Genomic_DNA"/>
</dbReference>
<dbReference type="Gene3D" id="3.40.50.720">
    <property type="entry name" value="NAD(P)-binding Rossmann-like Domain"/>
    <property type="match status" value="1"/>
</dbReference>
<name>A0ABS9UA93_9BACL</name>
<keyword evidence="5" id="KW-0456">Lyase</keyword>
<feature type="domain" description="NAD-dependent epimerase/dehydratase" evidence="4">
    <location>
        <begin position="3"/>
        <end position="225"/>
    </location>
</feature>
<proteinExistence type="inferred from homology"/>
<sequence length="727" mass="83692">MKVLITGGYGFIGSHVAEQFYKEGYEVHILDNLSTGKQDNVSIKHKKHITSITDPKCKEIFASYQFDFVIHLAAQVSVANSIQNPIYDAEANILGLINMLQLAQQYNVKKFVFASSAAIYGNNTNLPLNETEIPQPIAPYGLSKWVGEQYCSNWETQHKIDVINFRFSNVYGPRQTSEGEGGVVATFIAKAHQNETLEIHGDGSQTRDFIYVKDVAYAIFRATQSFITGTYNLSTNTQTSVFQLVEILKAQGMSLTTTYTNAREGDILHSSLNNTKVKTTLDWVPMYTIDEGLANTYLWAQEQQQKRKKKETRQAKKKYKFPNWLIQSKSYLENTLIFILISFLLLQLNLPSMSIFIFGVFYIMAIGSIYGNQQSFTSVVLSFLLLVYDYLHRGREAISLLYDSTFLFQIVTFLFIGLLVGYSVQRKNDKISEQYEQLQELQVRYQFLEDVHTEVREVNEELQFRVKNNEDSFGKIYSLIKELDNLEPEKIFTNTVMVVERVMNSKDVSIYVLNKNHTYLRLTAHSEFTRNEQLQTSLKVDETPYIQQIIATGQPFINRALEPNVPLMVAPIFYDQEIRAIISIGKLPFENFSQYYENLFIVVKQLIQSSLSRAFEFIKLSEDNRYIESTNILQMNTFKEILAAKKEAKDLYGIPYHLLTFTVEEANLIDISKTLGNMLRETDYLGYNHSKLHVLLSNTNEVDLPFILKRFYNAGFEHAVDEKVYNL</sequence>
<dbReference type="Pfam" id="PF01370">
    <property type="entry name" value="Epimerase"/>
    <property type="match status" value="1"/>
</dbReference>
<dbReference type="InterPro" id="IPR001509">
    <property type="entry name" value="Epimerase_deHydtase"/>
</dbReference>
<feature type="transmembrane region" description="Helical" evidence="3">
    <location>
        <begin position="336"/>
        <end position="363"/>
    </location>
</feature>
<accession>A0ABS9UA93</accession>
<evidence type="ECO:0000256" key="2">
    <source>
        <dbReference type="SAM" id="Coils"/>
    </source>
</evidence>
<dbReference type="PANTHER" id="PTHR43000">
    <property type="entry name" value="DTDP-D-GLUCOSE 4,6-DEHYDRATASE-RELATED"/>
    <property type="match status" value="1"/>
</dbReference>
<dbReference type="SUPFAM" id="SSF55781">
    <property type="entry name" value="GAF domain-like"/>
    <property type="match status" value="1"/>
</dbReference>
<evidence type="ECO:0000259" key="4">
    <source>
        <dbReference type="Pfam" id="PF01370"/>
    </source>
</evidence>
<evidence type="ECO:0000313" key="5">
    <source>
        <dbReference type="EMBL" id="MCH7321060.1"/>
    </source>
</evidence>
<comment type="similarity">
    <text evidence="1">Belongs to the NAD(P)-dependent epimerase/dehydratase family.</text>
</comment>
<feature type="coiled-coil region" evidence="2">
    <location>
        <begin position="424"/>
        <end position="451"/>
    </location>
</feature>